<comment type="caution">
    <text evidence="6">The sequence shown here is derived from an EMBL/GenBank/DDBJ whole genome shotgun (WGS) entry which is preliminary data.</text>
</comment>
<feature type="compositionally biased region" description="Acidic residues" evidence="5">
    <location>
        <begin position="163"/>
        <end position="175"/>
    </location>
</feature>
<keyword evidence="3" id="KW-0963">Cytoplasm</keyword>
<sequence length="321" mass="34847">MSLTTIRSPPSLSDYTPLPDHQSRTPPSFFDHHKPILHHHSPSAKAWLYYSSPTQLGKLPFFPADLVSPPTPPESLALSPDSLPTTTEQKVDVFVTSQNLTLFSPAAESGVTIPYHQISIHAIQKIGDFSSVYLQLELAEGGSEEDFDTVELTLIPVPREQKEEGEEEEEEEEVTVGDRKPKTETEKLFEAISECSNLNPDPRGDGEEDEEDEDGAQIIFEGEAVEGFSGVFAGARDGGLPAAMPGSSGWITAENVHEYFDAEGNWIGGGGDDDAGGNDGWVLSEQMLGGGAGTVHRMDEDEPEGEVKGKEGENNKRPKKE</sequence>
<evidence type="ECO:0000256" key="4">
    <source>
        <dbReference type="ARBA" id="ARBA00023242"/>
    </source>
</evidence>
<keyword evidence="7" id="KW-1185">Reference proteome</keyword>
<evidence type="ECO:0000256" key="2">
    <source>
        <dbReference type="ARBA" id="ARBA00004496"/>
    </source>
</evidence>
<evidence type="ECO:0000256" key="3">
    <source>
        <dbReference type="ARBA" id="ARBA00022490"/>
    </source>
</evidence>
<reference evidence="6" key="1">
    <citation type="submission" date="2023-06" db="EMBL/GenBank/DDBJ databases">
        <title>Genome-scale phylogeny and comparative genomics of the fungal order Sordariales.</title>
        <authorList>
            <consortium name="Lawrence Berkeley National Laboratory"/>
            <person name="Hensen N."/>
            <person name="Bonometti L."/>
            <person name="Westerberg I."/>
            <person name="Brannstrom I.O."/>
            <person name="Guillou S."/>
            <person name="Cros-Aarteil S."/>
            <person name="Calhoun S."/>
            <person name="Haridas S."/>
            <person name="Kuo A."/>
            <person name="Mondo S."/>
            <person name="Pangilinan J."/>
            <person name="Riley R."/>
            <person name="Labutti K."/>
            <person name="Andreopoulos B."/>
            <person name="Lipzen A."/>
            <person name="Chen C."/>
            <person name="Yanf M."/>
            <person name="Daum C."/>
            <person name="Ng V."/>
            <person name="Clum A."/>
            <person name="Steindorff A."/>
            <person name="Ohm R."/>
            <person name="Martin F."/>
            <person name="Silar P."/>
            <person name="Natvig D."/>
            <person name="Lalanne C."/>
            <person name="Gautier V."/>
            <person name="Ament-Velasquez S.L."/>
            <person name="Kruys A."/>
            <person name="Hutchinson M.I."/>
            <person name="Powell A.J."/>
            <person name="Barry K."/>
            <person name="Miller A.N."/>
            <person name="Grigoriev I.V."/>
            <person name="Debuchy R."/>
            <person name="Gladieux P."/>
            <person name="Thoren M.H."/>
            <person name="Johannesson H."/>
        </authorList>
    </citation>
    <scope>NUCLEOTIDE SEQUENCE</scope>
    <source>
        <strain evidence="6">CBS 307.81</strain>
    </source>
</reference>
<keyword evidence="4" id="KW-0539">Nucleus</keyword>
<feature type="compositionally biased region" description="Polar residues" evidence="5">
    <location>
        <begin position="1"/>
        <end position="14"/>
    </location>
</feature>
<comment type="subcellular location">
    <subcellularLocation>
        <location evidence="2">Cytoplasm</location>
    </subcellularLocation>
    <subcellularLocation>
        <location evidence="1">Nucleus</location>
    </subcellularLocation>
</comment>
<dbReference type="Pfam" id="PF03517">
    <property type="entry name" value="Voldacs"/>
    <property type="match status" value="1"/>
</dbReference>
<gene>
    <name evidence="6" type="ORF">QBC41DRAFT_287519</name>
</gene>
<dbReference type="Proteomes" id="UP001174997">
    <property type="component" value="Unassembled WGS sequence"/>
</dbReference>
<name>A0AA39YU75_9PEZI</name>
<accession>A0AA39YU75</accession>
<evidence type="ECO:0000313" key="6">
    <source>
        <dbReference type="EMBL" id="KAK0658708.1"/>
    </source>
</evidence>
<dbReference type="GO" id="GO:0000387">
    <property type="term" value="P:spliceosomal snRNP assembly"/>
    <property type="evidence" value="ECO:0007669"/>
    <property type="project" value="TreeGrafter"/>
</dbReference>
<evidence type="ECO:0000256" key="5">
    <source>
        <dbReference type="SAM" id="MobiDB-lite"/>
    </source>
</evidence>
<dbReference type="Gene3D" id="2.30.29.30">
    <property type="entry name" value="Pleckstrin-homology domain (PH domain)/Phosphotyrosine-binding domain (PTB)"/>
    <property type="match status" value="1"/>
</dbReference>
<feature type="compositionally biased region" description="Basic and acidic residues" evidence="5">
    <location>
        <begin position="305"/>
        <end position="321"/>
    </location>
</feature>
<dbReference type="GO" id="GO:0034715">
    <property type="term" value="C:pICln-Sm protein complex"/>
    <property type="evidence" value="ECO:0007669"/>
    <property type="project" value="TreeGrafter"/>
</dbReference>
<feature type="region of interest" description="Disordered" evidence="5">
    <location>
        <begin position="268"/>
        <end position="321"/>
    </location>
</feature>
<feature type="region of interest" description="Disordered" evidence="5">
    <location>
        <begin position="194"/>
        <end position="213"/>
    </location>
</feature>
<evidence type="ECO:0000256" key="1">
    <source>
        <dbReference type="ARBA" id="ARBA00004123"/>
    </source>
</evidence>
<feature type="region of interest" description="Disordered" evidence="5">
    <location>
        <begin position="1"/>
        <end position="34"/>
    </location>
</feature>
<dbReference type="InterPro" id="IPR039924">
    <property type="entry name" value="ICln/Lot5/Saf5"/>
</dbReference>
<evidence type="ECO:0000313" key="7">
    <source>
        <dbReference type="Proteomes" id="UP001174997"/>
    </source>
</evidence>
<dbReference type="PANTHER" id="PTHR21399">
    <property type="entry name" value="CHLORIDE CONDUCTANCE REGULATORY PROTEIN ICLN"/>
    <property type="match status" value="1"/>
</dbReference>
<dbReference type="InterPro" id="IPR011993">
    <property type="entry name" value="PH-like_dom_sf"/>
</dbReference>
<dbReference type="GO" id="GO:0045292">
    <property type="term" value="P:mRNA cis splicing, via spliceosome"/>
    <property type="evidence" value="ECO:0007669"/>
    <property type="project" value="TreeGrafter"/>
</dbReference>
<feature type="region of interest" description="Disordered" evidence="5">
    <location>
        <begin position="158"/>
        <end position="180"/>
    </location>
</feature>
<protein>
    <submittedName>
        <fullName evidence="6">Regulator of volume decrease after cellular swelling-domain-containing protein</fullName>
    </submittedName>
</protein>
<dbReference type="GO" id="GO:0005829">
    <property type="term" value="C:cytosol"/>
    <property type="evidence" value="ECO:0007669"/>
    <property type="project" value="TreeGrafter"/>
</dbReference>
<dbReference type="AlphaFoldDB" id="A0AA39YU75"/>
<dbReference type="PANTHER" id="PTHR21399:SF0">
    <property type="entry name" value="METHYLOSOME SUBUNIT PICLN"/>
    <property type="match status" value="1"/>
</dbReference>
<dbReference type="GO" id="GO:0005681">
    <property type="term" value="C:spliceosomal complex"/>
    <property type="evidence" value="ECO:0007669"/>
    <property type="project" value="TreeGrafter"/>
</dbReference>
<proteinExistence type="predicted"/>
<organism evidence="6 7">
    <name type="scientific">Cercophora samala</name>
    <dbReference type="NCBI Taxonomy" id="330535"/>
    <lineage>
        <taxon>Eukaryota</taxon>
        <taxon>Fungi</taxon>
        <taxon>Dikarya</taxon>
        <taxon>Ascomycota</taxon>
        <taxon>Pezizomycotina</taxon>
        <taxon>Sordariomycetes</taxon>
        <taxon>Sordariomycetidae</taxon>
        <taxon>Sordariales</taxon>
        <taxon>Lasiosphaeriaceae</taxon>
        <taxon>Cercophora</taxon>
    </lineage>
</organism>
<dbReference type="EMBL" id="JAULSY010000198">
    <property type="protein sequence ID" value="KAK0658708.1"/>
    <property type="molecule type" value="Genomic_DNA"/>
</dbReference>